<dbReference type="SFLD" id="SFLDG01067">
    <property type="entry name" value="SPASM/twitch_domain_containing"/>
    <property type="match status" value="1"/>
</dbReference>
<dbReference type="SUPFAM" id="SSF102114">
    <property type="entry name" value="Radical SAM enzymes"/>
    <property type="match status" value="1"/>
</dbReference>
<dbReference type="GO" id="GO:0051539">
    <property type="term" value="F:4 iron, 4 sulfur cluster binding"/>
    <property type="evidence" value="ECO:0007669"/>
    <property type="project" value="UniProtKB-KW"/>
</dbReference>
<evidence type="ECO:0000256" key="4">
    <source>
        <dbReference type="ARBA" id="ARBA00022723"/>
    </source>
</evidence>
<dbReference type="InterPro" id="IPR034457">
    <property type="entry name" value="Organic_radical-activating"/>
</dbReference>
<dbReference type="Gene3D" id="3.20.20.70">
    <property type="entry name" value="Aldolase class I"/>
    <property type="match status" value="1"/>
</dbReference>
<dbReference type="SFLD" id="SFLDG01109">
    <property type="entry name" value="Uncharacterised_Radical_SAM_Su"/>
    <property type="match status" value="1"/>
</dbReference>
<proteinExistence type="predicted"/>
<name>E6PFG9_9ZZZZ</name>
<dbReference type="GO" id="GO:0046872">
    <property type="term" value="F:metal ion binding"/>
    <property type="evidence" value="ECO:0007669"/>
    <property type="project" value="UniProtKB-KW"/>
</dbReference>
<dbReference type="AlphaFoldDB" id="E6PFG9"/>
<dbReference type="InterPro" id="IPR006638">
    <property type="entry name" value="Elp3/MiaA/NifB-like_rSAM"/>
</dbReference>
<evidence type="ECO:0000256" key="3">
    <source>
        <dbReference type="ARBA" id="ARBA00022691"/>
    </source>
</evidence>
<dbReference type="Pfam" id="PF04055">
    <property type="entry name" value="Radical_SAM"/>
    <property type="match status" value="1"/>
</dbReference>
<organism evidence="8">
    <name type="scientific">mine drainage metagenome</name>
    <dbReference type="NCBI Taxonomy" id="410659"/>
    <lineage>
        <taxon>unclassified sequences</taxon>
        <taxon>metagenomes</taxon>
        <taxon>ecological metagenomes</taxon>
    </lineage>
</organism>
<dbReference type="EMBL" id="CABL01000006">
    <property type="protein sequence ID" value="CBH75205.1"/>
    <property type="molecule type" value="Genomic_DNA"/>
</dbReference>
<keyword evidence="3" id="KW-0949">S-adenosyl-L-methionine</keyword>
<dbReference type="PANTHER" id="PTHR30352:SF5">
    <property type="entry name" value="PYRUVATE FORMATE-LYASE 1-ACTIVATING ENZYME"/>
    <property type="match status" value="1"/>
</dbReference>
<evidence type="ECO:0000256" key="5">
    <source>
        <dbReference type="ARBA" id="ARBA00023004"/>
    </source>
</evidence>
<dbReference type="GO" id="GO:0003824">
    <property type="term" value="F:catalytic activity"/>
    <property type="evidence" value="ECO:0007669"/>
    <property type="project" value="InterPro"/>
</dbReference>
<dbReference type="InterPro" id="IPR007197">
    <property type="entry name" value="rSAM"/>
</dbReference>
<comment type="caution">
    <text evidence="8">The sequence shown here is derived from an EMBL/GenBank/DDBJ whole genome shotgun (WGS) entry which is preliminary data.</text>
</comment>
<accession>E6PFG9</accession>
<dbReference type="InterPro" id="IPR013785">
    <property type="entry name" value="Aldolase_TIM"/>
</dbReference>
<keyword evidence="2" id="KW-0004">4Fe-4S</keyword>
<evidence type="ECO:0000256" key="1">
    <source>
        <dbReference type="ARBA" id="ARBA00001966"/>
    </source>
</evidence>
<dbReference type="InterPro" id="IPR058240">
    <property type="entry name" value="rSAM_sf"/>
</dbReference>
<evidence type="ECO:0000259" key="7">
    <source>
        <dbReference type="PROSITE" id="PS51918"/>
    </source>
</evidence>
<sequence>MSRKRARLALAYADARGRYYFDETCEPLADGGIVRSPRPDELIPAPPGSIPTLLPLRRPLSARGLEARRHALGVLLPAGYTRLLVPAFEAEDAAPTLPLFGYTFACAIDDELYVAAMRTDRDEDWEPRRFAEGELEALLDERCSRDPGNRMLAQLRICAGEYGCFTAQNVFLARGEAALPVSPKCNARCVGCISEQEPDAGLPSPQRRIDVEMQADEIARVAIEHLAVVPEGIVSFGQGCEGEPLLRSHAIAAAIEKVRSVRKNGTVNLNTNGSRPRELARCIDAGLQAVRISLNSFRDSTYAAYYRPQGYALGDVFDSIRIARAAGLRVSLNLLTHPGVTDDVDEVAAMEEFLSEQPVDMVQTRTLNIDPHRYFALVGRPQATLGMRVAIDRIAARGVRVGNFTHVH</sequence>
<reference evidence="8" key="1">
    <citation type="submission" date="2009-10" db="EMBL/GenBank/DDBJ databases">
        <title>Diversity of trophic interactions inside an arsenic-rich microbial ecosystem.</title>
        <authorList>
            <person name="Bertin P.N."/>
            <person name="Heinrich-Salmeron A."/>
            <person name="Pelletier E."/>
            <person name="Goulhen-Chollet F."/>
            <person name="Arsene-Ploetze F."/>
            <person name="Gallien S."/>
            <person name="Calteau A."/>
            <person name="Vallenet D."/>
            <person name="Casiot C."/>
            <person name="Chane-Woon-Ming B."/>
            <person name="Giloteaux L."/>
            <person name="Barakat M."/>
            <person name="Bonnefoy V."/>
            <person name="Bruneel O."/>
            <person name="Chandler M."/>
            <person name="Cleiss J."/>
            <person name="Duran R."/>
            <person name="Elbaz-Poulichet F."/>
            <person name="Fonknechten N."/>
            <person name="Lauga B."/>
            <person name="Mornico D."/>
            <person name="Ortet P."/>
            <person name="Schaeffer C."/>
            <person name="Siguier P."/>
            <person name="Alexander Thil Smith A."/>
            <person name="Van Dorsselaer A."/>
            <person name="Weissenbach J."/>
            <person name="Medigue C."/>
            <person name="Le Paslier D."/>
        </authorList>
    </citation>
    <scope>NUCLEOTIDE SEQUENCE</scope>
</reference>
<dbReference type="SFLD" id="SFLDS00029">
    <property type="entry name" value="Radical_SAM"/>
    <property type="match status" value="1"/>
</dbReference>
<gene>
    <name evidence="8" type="ORF">CARN1_1530</name>
</gene>
<protein>
    <submittedName>
        <fullName evidence="8">Radical SAM domain protein</fullName>
    </submittedName>
</protein>
<keyword evidence="6" id="KW-0411">Iron-sulfur</keyword>
<feature type="domain" description="Radical SAM core" evidence="7">
    <location>
        <begin position="171"/>
        <end position="400"/>
    </location>
</feature>
<dbReference type="PROSITE" id="PS51918">
    <property type="entry name" value="RADICAL_SAM"/>
    <property type="match status" value="1"/>
</dbReference>
<dbReference type="PANTHER" id="PTHR30352">
    <property type="entry name" value="PYRUVATE FORMATE-LYASE-ACTIVATING ENZYME"/>
    <property type="match status" value="1"/>
</dbReference>
<keyword evidence="4" id="KW-0479">Metal-binding</keyword>
<evidence type="ECO:0000256" key="6">
    <source>
        <dbReference type="ARBA" id="ARBA00023014"/>
    </source>
</evidence>
<dbReference type="CDD" id="cd01335">
    <property type="entry name" value="Radical_SAM"/>
    <property type="match status" value="1"/>
</dbReference>
<keyword evidence="5" id="KW-0408">Iron</keyword>
<comment type="cofactor">
    <cofactor evidence="1">
        <name>[4Fe-4S] cluster</name>
        <dbReference type="ChEBI" id="CHEBI:49883"/>
    </cofactor>
</comment>
<evidence type="ECO:0000256" key="2">
    <source>
        <dbReference type="ARBA" id="ARBA00022485"/>
    </source>
</evidence>
<evidence type="ECO:0000313" key="8">
    <source>
        <dbReference type="EMBL" id="CBH75205.1"/>
    </source>
</evidence>
<dbReference type="SMART" id="SM00729">
    <property type="entry name" value="Elp3"/>
    <property type="match status" value="1"/>
</dbReference>